<accession>A0A917JUK8</accession>
<evidence type="ECO:0000313" key="3">
    <source>
        <dbReference type="Proteomes" id="UP000613743"/>
    </source>
</evidence>
<dbReference type="AlphaFoldDB" id="A0A917JUK8"/>
<organism evidence="2 3">
    <name type="scientific">Shewanella gelidii</name>
    <dbReference type="NCBI Taxonomy" id="1642821"/>
    <lineage>
        <taxon>Bacteria</taxon>
        <taxon>Pseudomonadati</taxon>
        <taxon>Pseudomonadota</taxon>
        <taxon>Gammaproteobacteria</taxon>
        <taxon>Alteromonadales</taxon>
        <taxon>Shewanellaceae</taxon>
        <taxon>Shewanella</taxon>
    </lineage>
</organism>
<gene>
    <name evidence="2" type="ORF">GCM10009332_20170</name>
</gene>
<keyword evidence="1" id="KW-0472">Membrane</keyword>
<dbReference type="Proteomes" id="UP000613743">
    <property type="component" value="Unassembled WGS sequence"/>
</dbReference>
<feature type="transmembrane region" description="Helical" evidence="1">
    <location>
        <begin position="20"/>
        <end position="38"/>
    </location>
</feature>
<sequence>MAEQENSSAFFDKPENIQKLLRVFYVICALLVIVDFVVHRHIYHDWENIPAFYAIYGFIGCVVLVLIAKEMRKFLMRGEDYYDE</sequence>
<comment type="caution">
    <text evidence="2">The sequence shown here is derived from an EMBL/GenBank/DDBJ whole genome shotgun (WGS) entry which is preliminary data.</text>
</comment>
<feature type="transmembrane region" description="Helical" evidence="1">
    <location>
        <begin position="50"/>
        <end position="68"/>
    </location>
</feature>
<reference evidence="2" key="2">
    <citation type="submission" date="2020-09" db="EMBL/GenBank/DDBJ databases">
        <authorList>
            <person name="Sun Q."/>
            <person name="Ohkuma M."/>
        </authorList>
    </citation>
    <scope>NUCLEOTIDE SEQUENCE</scope>
    <source>
        <strain evidence="2">JCM 30804</strain>
    </source>
</reference>
<keyword evidence="1" id="KW-1133">Transmembrane helix</keyword>
<keyword evidence="3" id="KW-1185">Reference proteome</keyword>
<reference evidence="2" key="1">
    <citation type="journal article" date="2014" name="Int. J. Syst. Evol. Microbiol.">
        <title>Complete genome sequence of Corynebacterium casei LMG S-19264T (=DSM 44701T), isolated from a smear-ripened cheese.</title>
        <authorList>
            <consortium name="US DOE Joint Genome Institute (JGI-PGF)"/>
            <person name="Walter F."/>
            <person name="Albersmeier A."/>
            <person name="Kalinowski J."/>
            <person name="Ruckert C."/>
        </authorList>
    </citation>
    <scope>NUCLEOTIDE SEQUENCE</scope>
    <source>
        <strain evidence="2">JCM 30804</strain>
    </source>
</reference>
<keyword evidence="1" id="KW-0812">Transmembrane</keyword>
<dbReference type="EMBL" id="BMPZ01000004">
    <property type="protein sequence ID" value="GGI82850.1"/>
    <property type="molecule type" value="Genomic_DNA"/>
</dbReference>
<evidence type="ECO:0000313" key="2">
    <source>
        <dbReference type="EMBL" id="GGI82850.1"/>
    </source>
</evidence>
<proteinExistence type="predicted"/>
<dbReference type="RefSeq" id="WP_188920455.1">
    <property type="nucleotide sequence ID" value="NZ_BMPZ01000004.1"/>
</dbReference>
<protein>
    <submittedName>
        <fullName evidence="2">Uncharacterized protein</fullName>
    </submittedName>
</protein>
<evidence type="ECO:0000256" key="1">
    <source>
        <dbReference type="SAM" id="Phobius"/>
    </source>
</evidence>
<name>A0A917JUK8_9GAMM</name>